<sequence>MSCPPCIMLPQLDDDNNIIILHNSKFPEIMHLSQLDKLLLSPPGGERTEIKLLLSIKTILSGSTVEISTRRDSLYGNLLISIGSGIYAQTSLSGNTADS</sequence>
<evidence type="ECO:0000313" key="1">
    <source>
        <dbReference type="EMBL" id="CAG6645241.1"/>
    </source>
</evidence>
<protein>
    <submittedName>
        <fullName evidence="1">Uncharacterized protein</fullName>
    </submittedName>
</protein>
<name>A0A8D8R7P3_9HEMI</name>
<accession>A0A8D8R7P3</accession>
<dbReference type="EMBL" id="HBUF01136073">
    <property type="protein sequence ID" value="CAG6645241.1"/>
    <property type="molecule type" value="Transcribed_RNA"/>
</dbReference>
<organism evidence="1">
    <name type="scientific">Cacopsylla melanoneura</name>
    <dbReference type="NCBI Taxonomy" id="428564"/>
    <lineage>
        <taxon>Eukaryota</taxon>
        <taxon>Metazoa</taxon>
        <taxon>Ecdysozoa</taxon>
        <taxon>Arthropoda</taxon>
        <taxon>Hexapoda</taxon>
        <taxon>Insecta</taxon>
        <taxon>Pterygota</taxon>
        <taxon>Neoptera</taxon>
        <taxon>Paraneoptera</taxon>
        <taxon>Hemiptera</taxon>
        <taxon>Sternorrhyncha</taxon>
        <taxon>Psylloidea</taxon>
        <taxon>Psyllidae</taxon>
        <taxon>Psyllinae</taxon>
        <taxon>Cacopsylla</taxon>
    </lineage>
</organism>
<dbReference type="AlphaFoldDB" id="A0A8D8R7P3"/>
<proteinExistence type="predicted"/>
<reference evidence="1" key="1">
    <citation type="submission" date="2021-05" db="EMBL/GenBank/DDBJ databases">
        <authorList>
            <person name="Alioto T."/>
            <person name="Alioto T."/>
            <person name="Gomez Garrido J."/>
        </authorList>
    </citation>
    <scope>NUCLEOTIDE SEQUENCE</scope>
</reference>